<dbReference type="GO" id="GO:0006209">
    <property type="term" value="P:cytosine catabolic process"/>
    <property type="evidence" value="ECO:0007669"/>
    <property type="project" value="TreeGrafter"/>
</dbReference>
<evidence type="ECO:0000313" key="5">
    <source>
        <dbReference type="Proteomes" id="UP000525652"/>
    </source>
</evidence>
<dbReference type="SUPFAM" id="SSF51556">
    <property type="entry name" value="Metallo-dependent hydrolases"/>
    <property type="match status" value="1"/>
</dbReference>
<dbReference type="InterPro" id="IPR011059">
    <property type="entry name" value="Metal-dep_hydrolase_composite"/>
</dbReference>
<keyword evidence="5" id="KW-1185">Reference proteome</keyword>
<dbReference type="GO" id="GO:0004131">
    <property type="term" value="F:cytosine deaminase activity"/>
    <property type="evidence" value="ECO:0007669"/>
    <property type="project" value="TreeGrafter"/>
</dbReference>
<evidence type="ECO:0000313" key="4">
    <source>
        <dbReference type="EMBL" id="MBC2603595.1"/>
    </source>
</evidence>
<accession>A0A7X1B0X0</accession>
<dbReference type="PANTHER" id="PTHR32027:SF0">
    <property type="entry name" value="CYTOSINE DEAMINASE"/>
    <property type="match status" value="1"/>
</dbReference>
<proteinExistence type="predicted"/>
<dbReference type="CDD" id="cd01293">
    <property type="entry name" value="Bact_CD"/>
    <property type="match status" value="1"/>
</dbReference>
<dbReference type="RefSeq" id="WP_185694218.1">
    <property type="nucleotide sequence ID" value="NZ_JACHVA010000127.1"/>
</dbReference>
<feature type="domain" description="Amidohydrolase 3" evidence="3">
    <location>
        <begin position="49"/>
        <end position="389"/>
    </location>
</feature>
<keyword evidence="1" id="KW-0479">Metal-binding</keyword>
<dbReference type="SUPFAM" id="SSF51338">
    <property type="entry name" value="Composite domain of metallo-dependent hydrolases"/>
    <property type="match status" value="1"/>
</dbReference>
<dbReference type="InterPro" id="IPR052349">
    <property type="entry name" value="Metallo-hydrolase_Enzymes"/>
</dbReference>
<dbReference type="PANTHER" id="PTHR32027">
    <property type="entry name" value="CYTOSINE DEAMINASE"/>
    <property type="match status" value="1"/>
</dbReference>
<dbReference type="NCBIfam" id="NF005748">
    <property type="entry name" value="PRK07572.1"/>
    <property type="match status" value="1"/>
</dbReference>
<keyword evidence="2 4" id="KW-0378">Hydrolase</keyword>
<sequence>MAAESNSSLAGVFNARLPQREGRFRLSFSDGLLTSISPESSSSPSEGWIDAKGGLVTPPFVDPHFHLDSVHSIDETGENVSGTLLEGIALWKKYKTNLRPDQILERARTYCQEVQALGLQAIRSHVDVSYESLAGVEALIQLRDEFAGKIDIQLVAFPQDGFYRNPQGEALLLKALDTGIDVIGGIPHFERTYDEGSRSVDRICQIAADRGIRVDLHCDETDDGASHHVETLAAKTIQYGLTGRTAASHTTSLHSADDAWFAKLLPLLGEAGITIIPNPLINLTLQGRFDHYPKRRGITRIPELDSTGIPVALGQDCVRDPWYPLGTGNLLDVAHMTVHGSQMTGIDQMNRLLPMISSNGATAMGLKGYSLKENEPAHLLIFQESSFIELLRKRPRPTTIIRTGEEIEIRSQ</sequence>
<name>A0A7X1B0X0_9BACT</name>
<dbReference type="Gene3D" id="2.30.40.10">
    <property type="entry name" value="Urease, subunit C, domain 1"/>
    <property type="match status" value="1"/>
</dbReference>
<reference evidence="4 5" key="1">
    <citation type="submission" date="2020-07" db="EMBL/GenBank/DDBJ databases">
        <authorList>
            <person name="Feng X."/>
        </authorList>
    </citation>
    <scope>NUCLEOTIDE SEQUENCE [LARGE SCALE GENOMIC DNA]</scope>
    <source>
        <strain evidence="4 5">JCM14086</strain>
    </source>
</reference>
<dbReference type="GO" id="GO:0035888">
    <property type="term" value="F:isoguanine deaminase activity"/>
    <property type="evidence" value="ECO:0007669"/>
    <property type="project" value="TreeGrafter"/>
</dbReference>
<dbReference type="FunFam" id="3.20.20.140:FF:000019">
    <property type="entry name" value="Cytosine deaminase"/>
    <property type="match status" value="1"/>
</dbReference>
<gene>
    <name evidence="4" type="ORF">H5P30_17575</name>
</gene>
<dbReference type="InterPro" id="IPR032466">
    <property type="entry name" value="Metal_Hydrolase"/>
</dbReference>
<comment type="caution">
    <text evidence="4">The sequence shown here is derived from an EMBL/GenBank/DDBJ whole genome shotgun (WGS) entry which is preliminary data.</text>
</comment>
<evidence type="ECO:0000256" key="2">
    <source>
        <dbReference type="ARBA" id="ARBA00022801"/>
    </source>
</evidence>
<dbReference type="AlphaFoldDB" id="A0A7X1B0X0"/>
<dbReference type="Pfam" id="PF07969">
    <property type="entry name" value="Amidohydro_3"/>
    <property type="match status" value="1"/>
</dbReference>
<organism evidence="4 5">
    <name type="scientific">Puniceicoccus vermicola</name>
    <dbReference type="NCBI Taxonomy" id="388746"/>
    <lineage>
        <taxon>Bacteria</taxon>
        <taxon>Pseudomonadati</taxon>
        <taxon>Verrucomicrobiota</taxon>
        <taxon>Opitutia</taxon>
        <taxon>Puniceicoccales</taxon>
        <taxon>Puniceicoccaceae</taxon>
        <taxon>Puniceicoccus</taxon>
    </lineage>
</organism>
<dbReference type="Gene3D" id="3.20.20.140">
    <property type="entry name" value="Metal-dependent hydrolases"/>
    <property type="match status" value="1"/>
</dbReference>
<dbReference type="GO" id="GO:0046872">
    <property type="term" value="F:metal ion binding"/>
    <property type="evidence" value="ECO:0007669"/>
    <property type="project" value="UniProtKB-KW"/>
</dbReference>
<evidence type="ECO:0000256" key="1">
    <source>
        <dbReference type="ARBA" id="ARBA00022723"/>
    </source>
</evidence>
<dbReference type="Proteomes" id="UP000525652">
    <property type="component" value="Unassembled WGS sequence"/>
</dbReference>
<dbReference type="EMBL" id="JACHVA010000127">
    <property type="protein sequence ID" value="MBC2603595.1"/>
    <property type="molecule type" value="Genomic_DNA"/>
</dbReference>
<evidence type="ECO:0000259" key="3">
    <source>
        <dbReference type="Pfam" id="PF07969"/>
    </source>
</evidence>
<dbReference type="InterPro" id="IPR013108">
    <property type="entry name" value="Amidohydro_3"/>
</dbReference>
<protein>
    <submittedName>
        <fullName evidence="4">Amidohydrolase family protein</fullName>
    </submittedName>
</protein>